<reference evidence="1 2" key="1">
    <citation type="submission" date="2024-01" db="EMBL/GenBank/DDBJ databases">
        <title>Genome assemblies of Stephania.</title>
        <authorList>
            <person name="Yang L."/>
        </authorList>
    </citation>
    <scope>NUCLEOTIDE SEQUENCE [LARGE SCALE GENOMIC DNA]</scope>
    <source>
        <strain evidence="1">JXDWG</strain>
        <tissue evidence="1">Leaf</tissue>
    </source>
</reference>
<accession>A0AAP0E2Q0</accession>
<dbReference type="AlphaFoldDB" id="A0AAP0E2Q0"/>
<proteinExistence type="predicted"/>
<gene>
    <name evidence="1" type="ORF">Scep_029678</name>
</gene>
<evidence type="ECO:0000313" key="2">
    <source>
        <dbReference type="Proteomes" id="UP001419268"/>
    </source>
</evidence>
<organism evidence="1 2">
    <name type="scientific">Stephania cephalantha</name>
    <dbReference type="NCBI Taxonomy" id="152367"/>
    <lineage>
        <taxon>Eukaryota</taxon>
        <taxon>Viridiplantae</taxon>
        <taxon>Streptophyta</taxon>
        <taxon>Embryophyta</taxon>
        <taxon>Tracheophyta</taxon>
        <taxon>Spermatophyta</taxon>
        <taxon>Magnoliopsida</taxon>
        <taxon>Ranunculales</taxon>
        <taxon>Menispermaceae</taxon>
        <taxon>Menispermoideae</taxon>
        <taxon>Cissampelideae</taxon>
        <taxon>Stephania</taxon>
    </lineage>
</organism>
<comment type="caution">
    <text evidence="1">The sequence shown here is derived from an EMBL/GenBank/DDBJ whole genome shotgun (WGS) entry which is preliminary data.</text>
</comment>
<sequence>MNAKLAMELGIGLEAKRVKGYGGEGKEGRIEREEVAKQPLFLDDGVLLVPRLPPHIFLSFLAVIGFEGAGEATGGGLKGVAAKGVGVQGGRGSVLGS</sequence>
<protein>
    <submittedName>
        <fullName evidence="1">Uncharacterized protein</fullName>
    </submittedName>
</protein>
<evidence type="ECO:0000313" key="1">
    <source>
        <dbReference type="EMBL" id="KAK9083207.1"/>
    </source>
</evidence>
<name>A0AAP0E2Q0_9MAGN</name>
<dbReference type="Proteomes" id="UP001419268">
    <property type="component" value="Unassembled WGS sequence"/>
</dbReference>
<dbReference type="EMBL" id="JBBNAG010000013">
    <property type="protein sequence ID" value="KAK9083207.1"/>
    <property type="molecule type" value="Genomic_DNA"/>
</dbReference>
<keyword evidence="2" id="KW-1185">Reference proteome</keyword>